<dbReference type="InParanoid" id="A0A6P6XYP2"/>
<sequence>LKRAKQVVVLRHRALAFVDLDQHGRLVVRVGAEGLALGRRNHGVALDQRRHHAADELAVQLLETRARQLVLEVRAVDQHANVEGAAAEVVHENVGLFVALLVEPVRDRRGGRLVDNADHVEPGAN</sequence>
<dbReference type="RefSeq" id="XP_027198026.1">
    <property type="nucleotide sequence ID" value="XM_027342225.1"/>
</dbReference>
<reference evidence="2" key="1">
    <citation type="submission" date="2025-08" db="UniProtKB">
        <authorList>
            <consortium name="RefSeq"/>
        </authorList>
    </citation>
    <scope>IDENTIFICATION</scope>
    <source>
        <strain evidence="2">Airmid</strain>
    </source>
</reference>
<dbReference type="KEGG" id="dpte:113792312"/>
<gene>
    <name evidence="2" type="primary">LOC113792312</name>
</gene>
<dbReference type="Pfam" id="PF10712">
    <property type="entry name" value="NAD-GH"/>
    <property type="match status" value="2"/>
</dbReference>
<dbReference type="Proteomes" id="UP000515146">
    <property type="component" value="Unplaced"/>
</dbReference>
<proteinExistence type="predicted"/>
<name>A0A6P6XYP2_DERPT</name>
<feature type="non-terminal residue" evidence="2">
    <location>
        <position position="1"/>
    </location>
</feature>
<keyword evidence="1" id="KW-1185">Reference proteome</keyword>
<accession>A0A6P6XYP2</accession>
<dbReference type="AlphaFoldDB" id="A0A6P6XYP2"/>
<evidence type="ECO:0000313" key="1">
    <source>
        <dbReference type="Proteomes" id="UP000515146"/>
    </source>
</evidence>
<dbReference type="OrthoDB" id="2017405at2759"/>
<organism evidence="1 2">
    <name type="scientific">Dermatophagoides pteronyssinus</name>
    <name type="common">European house dust mite</name>
    <dbReference type="NCBI Taxonomy" id="6956"/>
    <lineage>
        <taxon>Eukaryota</taxon>
        <taxon>Metazoa</taxon>
        <taxon>Ecdysozoa</taxon>
        <taxon>Arthropoda</taxon>
        <taxon>Chelicerata</taxon>
        <taxon>Arachnida</taxon>
        <taxon>Acari</taxon>
        <taxon>Acariformes</taxon>
        <taxon>Sarcoptiformes</taxon>
        <taxon>Astigmata</taxon>
        <taxon>Psoroptidia</taxon>
        <taxon>Analgoidea</taxon>
        <taxon>Pyroglyphidae</taxon>
        <taxon>Dermatophagoidinae</taxon>
        <taxon>Dermatophagoides</taxon>
    </lineage>
</organism>
<protein>
    <submittedName>
        <fullName evidence="2">Uncharacterized protein LOC113792312</fullName>
    </submittedName>
</protein>
<dbReference type="InterPro" id="IPR019651">
    <property type="entry name" value="Glutamate_DH_NAD-spec"/>
</dbReference>
<evidence type="ECO:0000313" key="2">
    <source>
        <dbReference type="RefSeq" id="XP_027198026.1"/>
    </source>
</evidence>